<protein>
    <recommendedName>
        <fullName evidence="2">eCIS core domain-containing protein</fullName>
    </recommendedName>
</protein>
<evidence type="ECO:0000313" key="4">
    <source>
        <dbReference type="Proteomes" id="UP000218785"/>
    </source>
</evidence>
<dbReference type="Proteomes" id="UP000218785">
    <property type="component" value="Chromosome"/>
</dbReference>
<dbReference type="AlphaFoldDB" id="A0A1Z4N5L2"/>
<evidence type="ECO:0000259" key="2">
    <source>
        <dbReference type="Pfam" id="PF13699"/>
    </source>
</evidence>
<feature type="domain" description="eCIS core" evidence="2">
    <location>
        <begin position="203"/>
        <end position="277"/>
    </location>
</feature>
<sequence length="284" mass="32464">MVTFQFKRSRKAPAQENHESFFKKEGSNESHFFSSTQGNSIQAKLTIGKPNDSFEREADTVADAVVNHSSSDRNSQNISSQAIVQRQEDTLNSRIQRQEEPKKEEVQTKPQLQLAEEPKKEEVQTKPQLQLAEEPKKEEVQTKPELQLAEEPKKEEVQTKPELQLVEEPKKEEVQTKVEAGTQKANPSFSERLQNSKGRGNLLPRKIQAEMASAFGTDFSDVYIHTDEESVQMTRELKAQAFTYGKHIYFNQGKFDPDTVTGKHLLVHELTHVVQQNPDKHKIQ</sequence>
<name>A0A1Z4N5L2_9CYAN</name>
<feature type="compositionally biased region" description="Polar residues" evidence="1">
    <location>
        <begin position="29"/>
        <end position="43"/>
    </location>
</feature>
<accession>A0A1Z4N5L2</accession>
<feature type="compositionally biased region" description="Basic and acidic residues" evidence="1">
    <location>
        <begin position="16"/>
        <end position="28"/>
    </location>
</feature>
<feature type="compositionally biased region" description="Basic and acidic residues" evidence="1">
    <location>
        <begin position="167"/>
        <end position="176"/>
    </location>
</feature>
<feature type="compositionally biased region" description="Low complexity" evidence="1">
    <location>
        <begin position="72"/>
        <end position="81"/>
    </location>
</feature>
<dbReference type="EMBL" id="AP018248">
    <property type="protein sequence ID" value="BAZ00994.1"/>
    <property type="molecule type" value="Genomic_DNA"/>
</dbReference>
<evidence type="ECO:0000313" key="3">
    <source>
        <dbReference type="EMBL" id="BAZ00994.1"/>
    </source>
</evidence>
<dbReference type="KEGG" id="ttq:NIES37_49920"/>
<gene>
    <name evidence="3" type="ORF">NIES37_49920</name>
</gene>
<feature type="region of interest" description="Disordered" evidence="1">
    <location>
        <begin position="1"/>
        <end position="184"/>
    </location>
</feature>
<feature type="compositionally biased region" description="Basic and acidic residues" evidence="1">
    <location>
        <begin position="150"/>
        <end position="159"/>
    </location>
</feature>
<dbReference type="RefSeq" id="WP_096580269.1">
    <property type="nucleotide sequence ID" value="NZ_CAWNJS010000001.1"/>
</dbReference>
<dbReference type="InterPro" id="IPR025295">
    <property type="entry name" value="eCIS_core_dom"/>
</dbReference>
<proteinExistence type="predicted"/>
<reference evidence="3 4" key="1">
    <citation type="submission" date="2017-06" db="EMBL/GenBank/DDBJ databases">
        <title>Genome sequencing of cyanobaciteial culture collection at National Institute for Environmental Studies (NIES).</title>
        <authorList>
            <person name="Hirose Y."/>
            <person name="Shimura Y."/>
            <person name="Fujisawa T."/>
            <person name="Nakamura Y."/>
            <person name="Kawachi M."/>
        </authorList>
    </citation>
    <scope>NUCLEOTIDE SEQUENCE [LARGE SCALE GENOMIC DNA]</scope>
    <source>
        <strain evidence="3 4">NIES-37</strain>
    </source>
</reference>
<feature type="compositionally biased region" description="Basic and acidic residues" evidence="1">
    <location>
        <begin position="86"/>
        <end position="107"/>
    </location>
</feature>
<organism evidence="3 4">
    <name type="scientific">Tolypothrix tenuis PCC 7101</name>
    <dbReference type="NCBI Taxonomy" id="231146"/>
    <lineage>
        <taxon>Bacteria</taxon>
        <taxon>Bacillati</taxon>
        <taxon>Cyanobacteriota</taxon>
        <taxon>Cyanophyceae</taxon>
        <taxon>Nostocales</taxon>
        <taxon>Tolypothrichaceae</taxon>
        <taxon>Tolypothrix</taxon>
    </lineage>
</organism>
<evidence type="ECO:0000256" key="1">
    <source>
        <dbReference type="SAM" id="MobiDB-lite"/>
    </source>
</evidence>
<dbReference type="Pfam" id="PF13699">
    <property type="entry name" value="eCIS_core"/>
    <property type="match status" value="1"/>
</dbReference>
<feature type="compositionally biased region" description="Basic and acidic residues" evidence="1">
    <location>
        <begin position="133"/>
        <end position="142"/>
    </location>
</feature>
<keyword evidence="4" id="KW-1185">Reference proteome</keyword>